<evidence type="ECO:0000313" key="4">
    <source>
        <dbReference type="Proteomes" id="UP000000428"/>
    </source>
</evidence>
<dbReference type="Proteomes" id="UP000000428">
    <property type="component" value="Chromosome"/>
</dbReference>
<organism evidence="3 4">
    <name type="scientific">Streptomyces avermitilis (strain ATCC 31267 / DSM 46492 / JCM 5070 / NBRC 14893 / NCIMB 12804 / NRRL 8165 / MA-4680)</name>
    <dbReference type="NCBI Taxonomy" id="227882"/>
    <lineage>
        <taxon>Bacteria</taxon>
        <taxon>Bacillati</taxon>
        <taxon>Actinomycetota</taxon>
        <taxon>Actinomycetes</taxon>
        <taxon>Kitasatosporales</taxon>
        <taxon>Streptomycetaceae</taxon>
        <taxon>Streptomyces</taxon>
    </lineage>
</organism>
<reference evidence="3 4" key="1">
    <citation type="journal article" date="2001" name="Proc. Natl. Acad. Sci. U.S.A.">
        <title>Genome sequence of an industrial microorganism Streptomyces avermitilis: deducing the ability of producing secondary metabolites.</title>
        <authorList>
            <person name="Omura S."/>
            <person name="Ikeda H."/>
            <person name="Ishikawa J."/>
            <person name="Hanamoto A."/>
            <person name="Takahashi C."/>
            <person name="Shinose M."/>
            <person name="Takahashi Y."/>
            <person name="Horikawa H."/>
            <person name="Nakazawa H."/>
            <person name="Osonoe T."/>
            <person name="Kikuchi H."/>
            <person name="Shiba T."/>
            <person name="Sakaki Y."/>
            <person name="Hattori M."/>
        </authorList>
    </citation>
    <scope>NUCLEOTIDE SEQUENCE [LARGE SCALE GENOMIC DNA]</scope>
    <source>
        <strain evidence="4">ATCC 31267 / DSM 46492 / JCM 5070 / NBRC 14893 / NCIMB 12804 / NRRL 8165 / MA-4680</strain>
    </source>
</reference>
<feature type="transmembrane region" description="Helical" evidence="2">
    <location>
        <begin position="89"/>
        <end position="110"/>
    </location>
</feature>
<reference evidence="3 4" key="3">
    <citation type="journal article" date="2014" name="J. Ind. Microbiol. Biotechnol.">
        <title>Genome mining of the Streptomyces avermitilis genome and development of genome-minimized hosts for heterologous expression of biosynthetic gene clusters.</title>
        <authorList>
            <person name="Ikeda H."/>
            <person name="Shin-ya K."/>
            <person name="Omura S."/>
        </authorList>
    </citation>
    <scope>NUCLEOTIDE SEQUENCE [LARGE SCALE GENOMIC DNA]</scope>
    <source>
        <strain evidence="4">ATCC 31267 / DSM 46492 / JCM 5070 / NBRC 14893 / NCIMB 12804 / NRRL 8165 / MA-4680</strain>
    </source>
</reference>
<reference evidence="3 4" key="2">
    <citation type="journal article" date="2003" name="Nat. Biotechnol.">
        <title>Complete genome sequence and comparative analysis of the industrial microorganism Streptomyces avermitilis.</title>
        <authorList>
            <person name="Ikeda H."/>
            <person name="Ishikawa J."/>
            <person name="Hanamoto A."/>
            <person name="Shinose M."/>
            <person name="Kikuchi H."/>
            <person name="Shiba T."/>
            <person name="Sakaki Y."/>
            <person name="Hattori M."/>
            <person name="Omura S."/>
        </authorList>
    </citation>
    <scope>NUCLEOTIDE SEQUENCE [LARGE SCALE GENOMIC DNA]</scope>
    <source>
        <strain evidence="4">ATCC 31267 / DSM 46492 / JCM 5070 / NBRC 14893 / NCIMB 12804 / NRRL 8165 / MA-4680</strain>
    </source>
</reference>
<gene>
    <name evidence="3" type="ORF">SAVERM_4620</name>
</gene>
<feature type="compositionally biased region" description="Basic and acidic residues" evidence="1">
    <location>
        <begin position="36"/>
        <end position="45"/>
    </location>
</feature>
<dbReference type="AlphaFoldDB" id="Q82EJ5"/>
<keyword evidence="2" id="KW-0472">Membrane</keyword>
<evidence type="ECO:0000256" key="2">
    <source>
        <dbReference type="SAM" id="Phobius"/>
    </source>
</evidence>
<proteinExistence type="predicted"/>
<dbReference type="KEGG" id="sma:SAVERM_4620"/>
<dbReference type="HOGENOM" id="CLU_158006_0_0_11"/>
<keyword evidence="4" id="KW-1185">Reference proteome</keyword>
<keyword evidence="2" id="KW-1133">Transmembrane helix</keyword>
<sequence length="113" mass="11872">MSRDTVRPPCVHPGFARPLPARASLPFLGRVSPGDSSRRAGRDGRKWGMESGPAIFAGTVFALFGGGLLTWTVSRVRHRAPVAHDVNPVASATLAGLAAVSALVLGAWCFTHL</sequence>
<keyword evidence="2" id="KW-0812">Transmembrane</keyword>
<dbReference type="DNASU" id="1215413"/>
<name>Q82EJ5_STRAW</name>
<protein>
    <submittedName>
        <fullName evidence="3">Uncharacterized protein</fullName>
    </submittedName>
</protein>
<evidence type="ECO:0000313" key="3">
    <source>
        <dbReference type="EMBL" id="BAC72332.1"/>
    </source>
</evidence>
<dbReference type="eggNOG" id="ENOG502ZGBX">
    <property type="taxonomic scope" value="Bacteria"/>
</dbReference>
<dbReference type="EMBL" id="BA000030">
    <property type="protein sequence ID" value="BAC72332.1"/>
    <property type="molecule type" value="Genomic_DNA"/>
</dbReference>
<evidence type="ECO:0000256" key="1">
    <source>
        <dbReference type="SAM" id="MobiDB-lite"/>
    </source>
</evidence>
<accession>Q82EJ5</accession>
<feature type="region of interest" description="Disordered" evidence="1">
    <location>
        <begin position="26"/>
        <end position="45"/>
    </location>
</feature>
<feature type="transmembrane region" description="Helical" evidence="2">
    <location>
        <begin position="47"/>
        <end position="69"/>
    </location>
</feature>